<evidence type="ECO:0000313" key="1">
    <source>
        <dbReference type="EMBL" id="CAG6719577.1"/>
    </source>
</evidence>
<name>A0A8D8VDZ0_9HEMI</name>
<dbReference type="EMBL" id="HBUF01359038">
    <property type="protein sequence ID" value="CAG6719577.1"/>
    <property type="molecule type" value="Transcribed_RNA"/>
</dbReference>
<reference evidence="1" key="1">
    <citation type="submission" date="2021-05" db="EMBL/GenBank/DDBJ databases">
        <authorList>
            <person name="Alioto T."/>
            <person name="Alioto T."/>
            <person name="Gomez Garrido J."/>
        </authorList>
    </citation>
    <scope>NUCLEOTIDE SEQUENCE</scope>
</reference>
<accession>A0A8D8VDZ0</accession>
<sequence length="115" mass="12833">MLFISLAQKHATSVWSSLNNVPIEFGLDLWSHLQGGGLCKESHIWRGKGGGVLSAPNMTGKTRALFLKTLLSSHFPASNSNSFRKFTRALFLKKKLLSSHFPKFRPFAVFSAQIR</sequence>
<protein>
    <submittedName>
        <fullName evidence="1">Uncharacterized protein</fullName>
    </submittedName>
</protein>
<dbReference type="AlphaFoldDB" id="A0A8D8VDZ0"/>
<organism evidence="1">
    <name type="scientific">Cacopsylla melanoneura</name>
    <dbReference type="NCBI Taxonomy" id="428564"/>
    <lineage>
        <taxon>Eukaryota</taxon>
        <taxon>Metazoa</taxon>
        <taxon>Ecdysozoa</taxon>
        <taxon>Arthropoda</taxon>
        <taxon>Hexapoda</taxon>
        <taxon>Insecta</taxon>
        <taxon>Pterygota</taxon>
        <taxon>Neoptera</taxon>
        <taxon>Paraneoptera</taxon>
        <taxon>Hemiptera</taxon>
        <taxon>Sternorrhyncha</taxon>
        <taxon>Psylloidea</taxon>
        <taxon>Psyllidae</taxon>
        <taxon>Psyllinae</taxon>
        <taxon>Cacopsylla</taxon>
    </lineage>
</organism>
<proteinExistence type="predicted"/>